<dbReference type="WBParaSite" id="HPLM_0000498001-mRNA-1">
    <property type="protein sequence ID" value="HPLM_0000498001-mRNA-1"/>
    <property type="gene ID" value="HPLM_0000498001"/>
</dbReference>
<evidence type="ECO:0000313" key="2">
    <source>
        <dbReference type="EMBL" id="VDO24493.1"/>
    </source>
</evidence>
<accession>A0A0N4W4Y1</accession>
<sequence length="74" mass="8352">MNMLSAILNTLWKGTLGISLFTQMQNVVWSSELGHWTKIRDAVDYAKKSTIRPDTLCDIVTIVGPRRLLTESSE</sequence>
<reference evidence="2 3" key="2">
    <citation type="submission" date="2018-11" db="EMBL/GenBank/DDBJ databases">
        <authorList>
            <consortium name="Pathogen Informatics"/>
        </authorList>
    </citation>
    <scope>NUCLEOTIDE SEQUENCE [LARGE SCALE GENOMIC DNA]</scope>
    <source>
        <strain evidence="2 3">MHpl1</strain>
    </source>
</reference>
<protein>
    <submittedName>
        <fullName evidence="4">MAM domain-containing protein</fullName>
    </submittedName>
</protein>
<evidence type="ECO:0000313" key="3">
    <source>
        <dbReference type="Proteomes" id="UP000268014"/>
    </source>
</evidence>
<evidence type="ECO:0000256" key="1">
    <source>
        <dbReference type="SAM" id="SignalP"/>
    </source>
</evidence>
<dbReference type="OrthoDB" id="5899816at2759"/>
<gene>
    <name evidence="2" type="ORF">HPLM_LOCUS4972</name>
</gene>
<organism evidence="4">
    <name type="scientific">Haemonchus placei</name>
    <name type="common">Barber's pole worm</name>
    <dbReference type="NCBI Taxonomy" id="6290"/>
    <lineage>
        <taxon>Eukaryota</taxon>
        <taxon>Metazoa</taxon>
        <taxon>Ecdysozoa</taxon>
        <taxon>Nematoda</taxon>
        <taxon>Chromadorea</taxon>
        <taxon>Rhabditida</taxon>
        <taxon>Rhabditina</taxon>
        <taxon>Rhabditomorpha</taxon>
        <taxon>Strongyloidea</taxon>
        <taxon>Trichostrongylidae</taxon>
        <taxon>Haemonchus</taxon>
    </lineage>
</organism>
<evidence type="ECO:0000313" key="4">
    <source>
        <dbReference type="WBParaSite" id="HPLM_0000498001-mRNA-1"/>
    </source>
</evidence>
<dbReference type="EMBL" id="UZAF01016272">
    <property type="protein sequence ID" value="VDO24493.1"/>
    <property type="molecule type" value="Genomic_DNA"/>
</dbReference>
<feature type="signal peptide" evidence="1">
    <location>
        <begin position="1"/>
        <end position="17"/>
    </location>
</feature>
<proteinExistence type="predicted"/>
<feature type="chain" id="PRO_5043123408" evidence="1">
    <location>
        <begin position="18"/>
        <end position="74"/>
    </location>
</feature>
<name>A0A0N4W4Y1_HAEPC</name>
<keyword evidence="3" id="KW-1185">Reference proteome</keyword>
<keyword evidence="1" id="KW-0732">Signal</keyword>
<dbReference type="AlphaFoldDB" id="A0A0N4W4Y1"/>
<dbReference type="Proteomes" id="UP000268014">
    <property type="component" value="Unassembled WGS sequence"/>
</dbReference>
<reference evidence="4" key="1">
    <citation type="submission" date="2017-02" db="UniProtKB">
        <authorList>
            <consortium name="WormBaseParasite"/>
        </authorList>
    </citation>
    <scope>IDENTIFICATION</scope>
</reference>